<accession>A0AA36GMZ6</accession>
<evidence type="ECO:0000313" key="3">
    <source>
        <dbReference type="Proteomes" id="UP001176961"/>
    </source>
</evidence>
<comment type="caution">
    <text evidence="2">The sequence shown here is derived from an EMBL/GenBank/DDBJ whole genome shotgun (WGS) entry which is preliminary data.</text>
</comment>
<keyword evidence="1" id="KW-0812">Transmembrane</keyword>
<dbReference type="SUPFAM" id="SSF90112">
    <property type="entry name" value="Neurotransmitter-gated ion-channel transmembrane pore"/>
    <property type="match status" value="1"/>
</dbReference>
<sequence>MCEVLQIAYQDMPKTKEKPLLATYIMINLMLVAFAISIVVMASEPCHLPEFGIHSVKRWLRQMDLNLLAKFRFVCLLAFPLATIANLVILLENKE</sequence>
<dbReference type="EMBL" id="CATQJL010000112">
    <property type="protein sequence ID" value="CAJ0595090.1"/>
    <property type="molecule type" value="Genomic_DNA"/>
</dbReference>
<feature type="transmembrane region" description="Helical" evidence="1">
    <location>
        <begin position="71"/>
        <end position="91"/>
    </location>
</feature>
<evidence type="ECO:0008006" key="4">
    <source>
        <dbReference type="Google" id="ProtNLM"/>
    </source>
</evidence>
<feature type="transmembrane region" description="Helical" evidence="1">
    <location>
        <begin position="21"/>
        <end position="42"/>
    </location>
</feature>
<reference evidence="2" key="1">
    <citation type="submission" date="2023-07" db="EMBL/GenBank/DDBJ databases">
        <authorList>
            <consortium name="CYATHOMIX"/>
        </authorList>
    </citation>
    <scope>NUCLEOTIDE SEQUENCE</scope>
    <source>
        <strain evidence="2">N/A</strain>
    </source>
</reference>
<dbReference type="AlphaFoldDB" id="A0AA36GMZ6"/>
<dbReference type="Proteomes" id="UP001176961">
    <property type="component" value="Unassembled WGS sequence"/>
</dbReference>
<dbReference type="GO" id="GO:0006811">
    <property type="term" value="P:monoatomic ion transport"/>
    <property type="evidence" value="ECO:0007669"/>
    <property type="project" value="InterPro"/>
</dbReference>
<evidence type="ECO:0000313" key="2">
    <source>
        <dbReference type="EMBL" id="CAJ0595090.1"/>
    </source>
</evidence>
<name>A0AA36GMZ6_CYLNA</name>
<dbReference type="GO" id="GO:0016020">
    <property type="term" value="C:membrane"/>
    <property type="evidence" value="ECO:0007669"/>
    <property type="project" value="InterPro"/>
</dbReference>
<dbReference type="InterPro" id="IPR036719">
    <property type="entry name" value="Neuro-gated_channel_TM_sf"/>
</dbReference>
<keyword evidence="1" id="KW-0472">Membrane</keyword>
<evidence type="ECO:0000256" key="1">
    <source>
        <dbReference type="SAM" id="Phobius"/>
    </source>
</evidence>
<keyword evidence="3" id="KW-1185">Reference proteome</keyword>
<proteinExistence type="predicted"/>
<gene>
    <name evidence="2" type="ORF">CYNAS_LOCUS7073</name>
</gene>
<organism evidence="2 3">
    <name type="scientific">Cylicocyclus nassatus</name>
    <name type="common">Nematode worm</name>
    <dbReference type="NCBI Taxonomy" id="53992"/>
    <lineage>
        <taxon>Eukaryota</taxon>
        <taxon>Metazoa</taxon>
        <taxon>Ecdysozoa</taxon>
        <taxon>Nematoda</taxon>
        <taxon>Chromadorea</taxon>
        <taxon>Rhabditida</taxon>
        <taxon>Rhabditina</taxon>
        <taxon>Rhabditomorpha</taxon>
        <taxon>Strongyloidea</taxon>
        <taxon>Strongylidae</taxon>
        <taxon>Cylicocyclus</taxon>
    </lineage>
</organism>
<protein>
    <recommendedName>
        <fullName evidence="4">Transmembrane protein</fullName>
    </recommendedName>
</protein>
<keyword evidence="1" id="KW-1133">Transmembrane helix</keyword>